<evidence type="ECO:0000313" key="2">
    <source>
        <dbReference type="EMBL" id="SUU89967.1"/>
    </source>
</evidence>
<dbReference type="AlphaFoldDB" id="A0A380WLV8"/>
<sequence>MRSHTISLLMATVLLPLGGCGSMMKVEEQAAAQPVQPVQVKKAAPVRKVAVAAPVQPRVVKKPIVPATPSSERSEKSDSGGGDGGSPW</sequence>
<feature type="region of interest" description="Disordered" evidence="1">
    <location>
        <begin position="61"/>
        <end position="88"/>
    </location>
</feature>
<protein>
    <recommendedName>
        <fullName evidence="4">Lipoprotein</fullName>
    </recommendedName>
</protein>
<name>A0A380WLV8_AMIAI</name>
<accession>A0A380WLV8</accession>
<proteinExistence type="predicted"/>
<evidence type="ECO:0000256" key="1">
    <source>
        <dbReference type="SAM" id="MobiDB-lite"/>
    </source>
</evidence>
<dbReference type="RefSeq" id="WP_115732042.1">
    <property type="nucleotide sequence ID" value="NZ_BAAAVY010000002.1"/>
</dbReference>
<feature type="compositionally biased region" description="Gly residues" evidence="1">
    <location>
        <begin position="79"/>
        <end position="88"/>
    </location>
</feature>
<gene>
    <name evidence="2" type="ORF">NCTC10684_03210</name>
</gene>
<organism evidence="2 3">
    <name type="scientific">Aminobacter aminovorans</name>
    <name type="common">Chelatobacter heintzii</name>
    <dbReference type="NCBI Taxonomy" id="83263"/>
    <lineage>
        <taxon>Bacteria</taxon>
        <taxon>Pseudomonadati</taxon>
        <taxon>Pseudomonadota</taxon>
        <taxon>Alphaproteobacteria</taxon>
        <taxon>Hyphomicrobiales</taxon>
        <taxon>Phyllobacteriaceae</taxon>
        <taxon>Aminobacter</taxon>
    </lineage>
</organism>
<evidence type="ECO:0008006" key="4">
    <source>
        <dbReference type="Google" id="ProtNLM"/>
    </source>
</evidence>
<dbReference type="EMBL" id="UFSM01000001">
    <property type="protein sequence ID" value="SUU89967.1"/>
    <property type="molecule type" value="Genomic_DNA"/>
</dbReference>
<evidence type="ECO:0000313" key="3">
    <source>
        <dbReference type="Proteomes" id="UP000254701"/>
    </source>
</evidence>
<dbReference type="Proteomes" id="UP000254701">
    <property type="component" value="Unassembled WGS sequence"/>
</dbReference>
<reference evidence="2 3" key="1">
    <citation type="submission" date="2018-06" db="EMBL/GenBank/DDBJ databases">
        <authorList>
            <consortium name="Pathogen Informatics"/>
            <person name="Doyle S."/>
        </authorList>
    </citation>
    <scope>NUCLEOTIDE SEQUENCE [LARGE SCALE GENOMIC DNA]</scope>
    <source>
        <strain evidence="2 3">NCTC10684</strain>
    </source>
</reference>